<name>A0ABQ2M5W7_9ACTN</name>
<organism evidence="1 2">
    <name type="scientific">Streptomyces daqingensis</name>
    <dbReference type="NCBI Taxonomy" id="1472640"/>
    <lineage>
        <taxon>Bacteria</taxon>
        <taxon>Bacillati</taxon>
        <taxon>Actinomycetota</taxon>
        <taxon>Actinomycetes</taxon>
        <taxon>Kitasatosporales</taxon>
        <taxon>Streptomycetaceae</taxon>
        <taxon>Streptomyces</taxon>
    </lineage>
</organism>
<dbReference type="Proteomes" id="UP000631535">
    <property type="component" value="Unassembled WGS sequence"/>
</dbReference>
<evidence type="ECO:0000313" key="2">
    <source>
        <dbReference type="Proteomes" id="UP000631535"/>
    </source>
</evidence>
<comment type="caution">
    <text evidence="1">The sequence shown here is derived from an EMBL/GenBank/DDBJ whole genome shotgun (WGS) entry which is preliminary data.</text>
</comment>
<proteinExistence type="predicted"/>
<sequence>MSEDILGGYDEAELVELSDADAYGGTAWVCATVTLATAAICPTTKCTSQC</sequence>
<reference evidence="2" key="1">
    <citation type="journal article" date="2019" name="Int. J. Syst. Evol. Microbiol.">
        <title>The Global Catalogue of Microorganisms (GCM) 10K type strain sequencing project: providing services to taxonomists for standard genome sequencing and annotation.</title>
        <authorList>
            <consortium name="The Broad Institute Genomics Platform"/>
            <consortium name="The Broad Institute Genome Sequencing Center for Infectious Disease"/>
            <person name="Wu L."/>
            <person name="Ma J."/>
        </authorList>
    </citation>
    <scope>NUCLEOTIDE SEQUENCE [LARGE SCALE GENOMIC DNA]</scope>
    <source>
        <strain evidence="2">CGMCC 4.7178</strain>
    </source>
</reference>
<dbReference type="RefSeq" id="WP_189036676.1">
    <property type="nucleotide sequence ID" value="NZ_BMMP01000005.1"/>
</dbReference>
<protein>
    <submittedName>
        <fullName evidence="1">Uncharacterized protein</fullName>
    </submittedName>
</protein>
<evidence type="ECO:0000313" key="1">
    <source>
        <dbReference type="EMBL" id="GGO47192.1"/>
    </source>
</evidence>
<dbReference type="NCBIfam" id="NF038161">
    <property type="entry name" value="lant_II_LchA2"/>
    <property type="match status" value="1"/>
</dbReference>
<dbReference type="EMBL" id="BMMP01000005">
    <property type="protein sequence ID" value="GGO47192.1"/>
    <property type="molecule type" value="Genomic_DNA"/>
</dbReference>
<accession>A0ABQ2M5W7</accession>
<gene>
    <name evidence="1" type="ORF">GCM10012287_19280</name>
</gene>
<keyword evidence="2" id="KW-1185">Reference proteome</keyword>